<keyword evidence="3" id="KW-1185">Reference proteome</keyword>
<evidence type="ECO:0000313" key="2">
    <source>
        <dbReference type="EMBL" id="CAL5973863.1"/>
    </source>
</evidence>
<evidence type="ECO:0000313" key="1">
    <source>
        <dbReference type="EMBL" id="CAI9933397.1"/>
    </source>
</evidence>
<organism evidence="1">
    <name type="scientific">Hexamita inflata</name>
    <dbReference type="NCBI Taxonomy" id="28002"/>
    <lineage>
        <taxon>Eukaryota</taxon>
        <taxon>Metamonada</taxon>
        <taxon>Diplomonadida</taxon>
        <taxon>Hexamitidae</taxon>
        <taxon>Hexamitinae</taxon>
        <taxon>Hexamita</taxon>
    </lineage>
</organism>
<dbReference type="EMBL" id="CATOUU010000531">
    <property type="protein sequence ID" value="CAI9933397.1"/>
    <property type="molecule type" value="Genomic_DNA"/>
</dbReference>
<evidence type="ECO:0000313" key="3">
    <source>
        <dbReference type="Proteomes" id="UP001642409"/>
    </source>
</evidence>
<sequence length="638" mass="75846">MINEQIRQINAYQLELGQYGVQISNLEQIFGNDYYQIVLQHVIEPIGCDILLNSDLIYLEQYQKYYSNDFVPQQTKLQDWQLIFRTQLSSDRFFVIEDSKTYLLDSQNTIISQKPNQIDFYSGSQVQVNDQSIHVLICASQFHTVFCQNKHYFQIVDSLYAIQDLNIEYIADIPNFKLNSIQQFANKIFSVEGNLFVLHQSYLYVLQNHKLKYVMEFQAHNIFQSGEHITIQIYNKLFKVEKTLQQTLICEYTGEKSRKEENLFIHDDDDIYFSLTEQQIVTHPYNKYTTELEFIELNKQYINQKYLGEWQLMNLIKPLHSNLYICFEDGYIHIIDQQMKIIDQIPINIQMYSGCQKHYIRRYYRQTYDVNPCQPVISNGKVYFAESGQLYVLQNLQLKYIADIPNSNQSSQIFSLKCDLFCKTDDSMYILKDNKFELMNEHLGPESRVYQFLDIVLVNDYDSFIYNEDMTRTEIDLNKNIIFFQGGVCIQNTYLNMYKYINLLTLGQLKKEQPSYNKLSNLKLTLSGTQSKQLPNALFDKEFESKVLERYYRYMKERQTAQLTFEIDKILKYNFKIYFAHAQCVQNKQMEHHTNIQELSLRISAQCKQIQQQIYSQIYITKQMADKANLVFQCQSDQ</sequence>
<dbReference type="AlphaFoldDB" id="A0AA86P776"/>
<reference evidence="2 3" key="2">
    <citation type="submission" date="2024-07" db="EMBL/GenBank/DDBJ databases">
        <authorList>
            <person name="Akdeniz Z."/>
        </authorList>
    </citation>
    <scope>NUCLEOTIDE SEQUENCE [LARGE SCALE GENOMIC DNA]</scope>
</reference>
<dbReference type="EMBL" id="CAXDID020000004">
    <property type="protein sequence ID" value="CAL5973863.1"/>
    <property type="molecule type" value="Genomic_DNA"/>
</dbReference>
<protein>
    <submittedName>
        <fullName evidence="1">Uncharacterized protein</fullName>
    </submittedName>
</protein>
<reference evidence="1" key="1">
    <citation type="submission" date="2023-06" db="EMBL/GenBank/DDBJ databases">
        <authorList>
            <person name="Kurt Z."/>
        </authorList>
    </citation>
    <scope>NUCLEOTIDE SEQUENCE</scope>
</reference>
<name>A0AA86P776_9EUKA</name>
<dbReference type="Proteomes" id="UP001642409">
    <property type="component" value="Unassembled WGS sequence"/>
</dbReference>
<accession>A0AA86P776</accession>
<proteinExistence type="predicted"/>
<comment type="caution">
    <text evidence="1">The sequence shown here is derived from an EMBL/GenBank/DDBJ whole genome shotgun (WGS) entry which is preliminary data.</text>
</comment>
<gene>
    <name evidence="1" type="ORF">HINF_LOCUS21042</name>
    <name evidence="2" type="ORF">HINF_LOCUS2588</name>
</gene>